<dbReference type="PANTHER" id="PTHR30069">
    <property type="entry name" value="TONB-DEPENDENT OUTER MEMBRANE RECEPTOR"/>
    <property type="match status" value="1"/>
</dbReference>
<dbReference type="InterPro" id="IPR037066">
    <property type="entry name" value="Plug_dom_sf"/>
</dbReference>
<dbReference type="InterPro" id="IPR023996">
    <property type="entry name" value="TonB-dep_OMP_SusC/RagA"/>
</dbReference>
<dbReference type="SUPFAM" id="SSF49464">
    <property type="entry name" value="Carboxypeptidase regulatory domain-like"/>
    <property type="match status" value="1"/>
</dbReference>
<evidence type="ECO:0000256" key="5">
    <source>
        <dbReference type="ARBA" id="ARBA00022729"/>
    </source>
</evidence>
<keyword evidence="4 8" id="KW-0812">Transmembrane</keyword>
<dbReference type="RefSeq" id="WP_038987537.1">
    <property type="nucleotide sequence ID" value="NZ_JWJO01000050.1"/>
</dbReference>
<evidence type="ECO:0000256" key="1">
    <source>
        <dbReference type="ARBA" id="ARBA00004571"/>
    </source>
</evidence>
<dbReference type="NCBIfam" id="TIGR04056">
    <property type="entry name" value="OMP_RagA_SusC"/>
    <property type="match status" value="1"/>
</dbReference>
<dbReference type="OrthoDB" id="9768177at2"/>
<dbReference type="PANTHER" id="PTHR30069:SF29">
    <property type="entry name" value="HEMOGLOBIN AND HEMOGLOBIN-HAPTOGLOBIN-BINDING PROTEIN 1-RELATED"/>
    <property type="match status" value="1"/>
</dbReference>
<dbReference type="Gene3D" id="2.170.130.10">
    <property type="entry name" value="TonB-dependent receptor, plug domain"/>
    <property type="match status" value="1"/>
</dbReference>
<feature type="domain" description="TonB-dependent receptor plug" evidence="10">
    <location>
        <begin position="148"/>
        <end position="275"/>
    </location>
</feature>
<comment type="subcellular location">
    <subcellularLocation>
        <location evidence="1 8">Cell outer membrane</location>
        <topology evidence="1 8">Multi-pass membrane protein</topology>
    </subcellularLocation>
</comment>
<keyword evidence="2 8" id="KW-0813">Transport</keyword>
<keyword evidence="5 9" id="KW-0732">Signal</keyword>
<keyword evidence="7 8" id="KW-0998">Cell outer membrane</keyword>
<evidence type="ECO:0000313" key="11">
    <source>
        <dbReference type="EMBL" id="KZE80759.1"/>
    </source>
</evidence>
<gene>
    <name evidence="11" type="ORF">AV926_10045</name>
</gene>
<protein>
    <submittedName>
        <fullName evidence="11">SusC/RagA family TonB-linked outer membrane protein</fullName>
    </submittedName>
</protein>
<dbReference type="Proteomes" id="UP000076630">
    <property type="component" value="Unassembled WGS sequence"/>
</dbReference>
<evidence type="ECO:0000256" key="2">
    <source>
        <dbReference type="ARBA" id="ARBA00022448"/>
    </source>
</evidence>
<dbReference type="Gene3D" id="2.60.40.1120">
    <property type="entry name" value="Carboxypeptidase-like, regulatory domain"/>
    <property type="match status" value="1"/>
</dbReference>
<evidence type="ECO:0000256" key="3">
    <source>
        <dbReference type="ARBA" id="ARBA00022452"/>
    </source>
</evidence>
<evidence type="ECO:0000256" key="6">
    <source>
        <dbReference type="ARBA" id="ARBA00023136"/>
    </source>
</evidence>
<proteinExistence type="inferred from homology"/>
<evidence type="ECO:0000313" key="12">
    <source>
        <dbReference type="Proteomes" id="UP000076630"/>
    </source>
</evidence>
<dbReference type="GO" id="GO:0009279">
    <property type="term" value="C:cell outer membrane"/>
    <property type="evidence" value="ECO:0007669"/>
    <property type="project" value="UniProtKB-SubCell"/>
</dbReference>
<dbReference type="GO" id="GO:0044718">
    <property type="term" value="P:siderophore transmembrane transport"/>
    <property type="evidence" value="ECO:0007669"/>
    <property type="project" value="TreeGrafter"/>
</dbReference>
<dbReference type="InterPro" id="IPR008969">
    <property type="entry name" value="CarboxyPept-like_regulatory"/>
</dbReference>
<dbReference type="InterPro" id="IPR012910">
    <property type="entry name" value="Plug_dom"/>
</dbReference>
<dbReference type="InterPro" id="IPR036942">
    <property type="entry name" value="Beta-barrel_TonB_sf"/>
</dbReference>
<name>A0A161S6U5_9FLAO</name>
<comment type="caution">
    <text evidence="11">The sequence shown here is derived from an EMBL/GenBank/DDBJ whole genome shotgun (WGS) entry which is preliminary data.</text>
</comment>
<evidence type="ECO:0000256" key="8">
    <source>
        <dbReference type="PROSITE-ProRule" id="PRU01360"/>
    </source>
</evidence>
<evidence type="ECO:0000256" key="7">
    <source>
        <dbReference type="ARBA" id="ARBA00023237"/>
    </source>
</evidence>
<accession>A0A161S6U5</accession>
<dbReference type="EMBL" id="LQNU01000055">
    <property type="protein sequence ID" value="KZE80759.1"/>
    <property type="molecule type" value="Genomic_DNA"/>
</dbReference>
<feature type="chain" id="PRO_5007826271" evidence="9">
    <location>
        <begin position="29"/>
        <end position="1082"/>
    </location>
</feature>
<organism evidence="11 12">
    <name type="scientific">Myroides marinus</name>
    <dbReference type="NCBI Taxonomy" id="703342"/>
    <lineage>
        <taxon>Bacteria</taxon>
        <taxon>Pseudomonadati</taxon>
        <taxon>Bacteroidota</taxon>
        <taxon>Flavobacteriia</taxon>
        <taxon>Flavobacteriales</taxon>
        <taxon>Flavobacteriaceae</taxon>
        <taxon>Myroides</taxon>
    </lineage>
</organism>
<keyword evidence="3 8" id="KW-1134">Transmembrane beta strand</keyword>
<dbReference type="PROSITE" id="PS52016">
    <property type="entry name" value="TONB_DEPENDENT_REC_3"/>
    <property type="match status" value="1"/>
</dbReference>
<keyword evidence="12" id="KW-1185">Reference proteome</keyword>
<keyword evidence="6 8" id="KW-0472">Membrane</keyword>
<comment type="similarity">
    <text evidence="8">Belongs to the TonB-dependent receptor family.</text>
</comment>
<evidence type="ECO:0000256" key="9">
    <source>
        <dbReference type="SAM" id="SignalP"/>
    </source>
</evidence>
<dbReference type="NCBIfam" id="TIGR04057">
    <property type="entry name" value="SusC_RagA_signa"/>
    <property type="match status" value="1"/>
</dbReference>
<evidence type="ECO:0000259" key="10">
    <source>
        <dbReference type="Pfam" id="PF07715"/>
    </source>
</evidence>
<dbReference type="AlphaFoldDB" id="A0A161S6U5"/>
<dbReference type="SUPFAM" id="SSF56935">
    <property type="entry name" value="Porins"/>
    <property type="match status" value="1"/>
</dbReference>
<dbReference type="Pfam" id="PF13715">
    <property type="entry name" value="CarbopepD_reg_2"/>
    <property type="match status" value="1"/>
</dbReference>
<dbReference type="Pfam" id="PF07715">
    <property type="entry name" value="Plug"/>
    <property type="match status" value="1"/>
</dbReference>
<evidence type="ECO:0000256" key="4">
    <source>
        <dbReference type="ARBA" id="ARBA00022692"/>
    </source>
</evidence>
<feature type="signal peptide" evidence="9">
    <location>
        <begin position="1"/>
        <end position="28"/>
    </location>
</feature>
<dbReference type="GO" id="GO:0015344">
    <property type="term" value="F:siderophore uptake transmembrane transporter activity"/>
    <property type="evidence" value="ECO:0007669"/>
    <property type="project" value="TreeGrafter"/>
</dbReference>
<dbReference type="InterPro" id="IPR039426">
    <property type="entry name" value="TonB-dep_rcpt-like"/>
</dbReference>
<sequence length="1082" mass="119765">MKKVRRNCHQVCLIIGSMFLLQSNSLFASNTTTKVVESRYTTYSYEVNNGSIVKGKVIDNLGLPLPGAVVQLAGAKAITSTDLDGHFTLSVPDTFLTGDIIVSFVGFEDKRVKVQKGAVVDITLVESADMLNEVVVTALGIKREEKQLGFSQQTISSEQLDNTRSNTWSDALKGKVAGMTMTSANSGPMNSTQIKLRGDRSLNADANGALVVVDGVIVNSTLWSSGASDAYIGTDAPVDYGNGIADINPDDIESISVLKGPGAAALYGSRASNGVLMITTKSGKKDKGLGITFNSDVSFDVIQRWPDYQYEYGQGSGKSFNKAGDPYYSYGLSEDGANTGSTSSAFGPKFDGQYYFQYDPNTETQGAERTLWRPYENNIKDFWRTGVTTTNTLGLSGGNDKGDIRTTVTHSKNEWIMPNTGFDRTTISTKAKYEISKSVTANANISYTNRQSDNLPGTGYGNHTISYFMIFQNPNVDLNWYKPIWKKDYYQVDQIHPFSSYIENPYLIAYETTNPVNTNTITGSLSTDITFTPKLKLMIRGALNSRNDKREQRRPYSTTKFGKGYFKTQQINFQEINTDFLLTYTEKDSDIFTYSASIGGNMLDSKYHSVSAYVDGLVTPGIYMLANGINQPITTIADDNYKVNSIYGMASFGYKNMIFLDATIRNDWSSTLPKENWSFLYPSLNASFILNDIFRMPAVIDYSKLRISVAEVGNGTRPYQTLQYYSNSAFASSATSPTTLHNAELKPEITKSIEFGYEHKMFKNRLGFDVTVYETNTKNQIITVPLNYVTGYSKAVINGGDVRNRGIELTLNATPVKTQNFSWNTSVNWAKNKNKILSLAEGFDGGDQQVLAESGTASIIGKVGGTTGDLYGYKFVRNDQGQIVYTAKGLPEQSKEIEYIGSAYADWTMGWTNTFKYKGFRFSFTLDGQYGGKVYSQSHHKMSEQGKLKHTLAGREEGYIIGDGVVRNGDGTFSPNTTKVNPAEYYGEYYRRANLESNTFDASYIKLREVSLEYSFSKEVLKRMRLKKLSVSVYGRNLAMISDFPMFDPETAALNGGSMMPGVEMGQMPSPATYGFNIKLEI</sequence>
<dbReference type="InterPro" id="IPR023997">
    <property type="entry name" value="TonB-dep_OMP_SusC/RagA_CS"/>
</dbReference>
<dbReference type="Gene3D" id="2.40.170.20">
    <property type="entry name" value="TonB-dependent receptor, beta-barrel domain"/>
    <property type="match status" value="1"/>
</dbReference>
<reference evidence="11 12" key="1">
    <citation type="submission" date="2016-01" db="EMBL/GenBank/DDBJ databases">
        <title>Whole genome sequencing of Myroides marinus L41.</title>
        <authorList>
            <person name="Hong K.W."/>
        </authorList>
    </citation>
    <scope>NUCLEOTIDE SEQUENCE [LARGE SCALE GENOMIC DNA]</scope>
    <source>
        <strain evidence="11 12">L41</strain>
    </source>
</reference>